<keyword evidence="4" id="KW-1185">Reference proteome</keyword>
<sequence>GKKAGEKDHFASWVIGGVFNTVSFMWLRRSGGLCAPAAFLGWRAWRVLGLGSALKSAHDTILFAGEEMWESGELGTLVTAVGCVLAGAYALRWVFGGGRRFWSGDSDSESEASDAEFVTGTQVPDSDDEPDARHLYAELAMGQSAHQ</sequence>
<feature type="transmembrane region" description="Helical" evidence="2">
    <location>
        <begin position="33"/>
        <end position="54"/>
    </location>
</feature>
<organism evidence="3 4">
    <name type="scientific">Prorocentrum cordatum</name>
    <dbReference type="NCBI Taxonomy" id="2364126"/>
    <lineage>
        <taxon>Eukaryota</taxon>
        <taxon>Sar</taxon>
        <taxon>Alveolata</taxon>
        <taxon>Dinophyceae</taxon>
        <taxon>Prorocentrales</taxon>
        <taxon>Prorocentraceae</taxon>
        <taxon>Prorocentrum</taxon>
    </lineage>
</organism>
<feature type="non-terminal residue" evidence="3">
    <location>
        <position position="147"/>
    </location>
</feature>
<feature type="non-terminal residue" evidence="3">
    <location>
        <position position="1"/>
    </location>
</feature>
<keyword evidence="2" id="KW-1133">Transmembrane helix</keyword>
<proteinExistence type="predicted"/>
<dbReference type="EMBL" id="CAUYUJ010019397">
    <property type="protein sequence ID" value="CAK0890897.1"/>
    <property type="molecule type" value="Genomic_DNA"/>
</dbReference>
<protein>
    <submittedName>
        <fullName evidence="3">Uncharacterized protein</fullName>
    </submittedName>
</protein>
<reference evidence="3" key="1">
    <citation type="submission" date="2023-10" db="EMBL/GenBank/DDBJ databases">
        <authorList>
            <person name="Chen Y."/>
            <person name="Shah S."/>
            <person name="Dougan E. K."/>
            <person name="Thang M."/>
            <person name="Chan C."/>
        </authorList>
    </citation>
    <scope>NUCLEOTIDE SEQUENCE [LARGE SCALE GENOMIC DNA]</scope>
</reference>
<feature type="region of interest" description="Disordered" evidence="1">
    <location>
        <begin position="103"/>
        <end position="129"/>
    </location>
</feature>
<comment type="caution">
    <text evidence="3">The sequence shown here is derived from an EMBL/GenBank/DDBJ whole genome shotgun (WGS) entry which is preliminary data.</text>
</comment>
<evidence type="ECO:0000313" key="3">
    <source>
        <dbReference type="EMBL" id="CAK0890897.1"/>
    </source>
</evidence>
<keyword evidence="2" id="KW-0812">Transmembrane</keyword>
<accession>A0ABN9WZZ8</accession>
<evidence type="ECO:0000313" key="4">
    <source>
        <dbReference type="Proteomes" id="UP001189429"/>
    </source>
</evidence>
<evidence type="ECO:0000256" key="2">
    <source>
        <dbReference type="SAM" id="Phobius"/>
    </source>
</evidence>
<gene>
    <name evidence="3" type="ORF">PCOR1329_LOCUS70992</name>
</gene>
<evidence type="ECO:0000256" key="1">
    <source>
        <dbReference type="SAM" id="MobiDB-lite"/>
    </source>
</evidence>
<feature type="transmembrane region" description="Helical" evidence="2">
    <location>
        <begin position="74"/>
        <end position="95"/>
    </location>
</feature>
<name>A0ABN9WZZ8_9DINO</name>
<keyword evidence="2" id="KW-0472">Membrane</keyword>
<dbReference type="Proteomes" id="UP001189429">
    <property type="component" value="Unassembled WGS sequence"/>
</dbReference>